<evidence type="ECO:0008006" key="4">
    <source>
        <dbReference type="Google" id="ProtNLM"/>
    </source>
</evidence>
<protein>
    <recommendedName>
        <fullName evidence="4">DUF3079 domain-containing protein</fullName>
    </recommendedName>
</protein>
<reference evidence="3" key="1">
    <citation type="submission" date="2016-03" db="EMBL/GenBank/DDBJ databases">
        <authorList>
            <person name="Ma C."/>
            <person name="Zhou S."/>
            <person name="Yang G."/>
        </authorList>
    </citation>
    <scope>NUCLEOTIDE SEQUENCE [LARGE SCALE GENOMIC DNA]</scope>
    <source>
        <strain evidence="3">SgZ-1</strain>
    </source>
</reference>
<dbReference type="EMBL" id="CP014646">
    <property type="protein sequence ID" value="AMO35907.1"/>
    <property type="molecule type" value="Genomic_DNA"/>
</dbReference>
<proteinExistence type="predicted"/>
<organism evidence="2 3">
    <name type="scientific">Thauera humireducens</name>
    <dbReference type="NCBI Taxonomy" id="1134435"/>
    <lineage>
        <taxon>Bacteria</taxon>
        <taxon>Pseudomonadati</taxon>
        <taxon>Pseudomonadota</taxon>
        <taxon>Betaproteobacteria</taxon>
        <taxon>Rhodocyclales</taxon>
        <taxon>Zoogloeaceae</taxon>
        <taxon>Thauera</taxon>
    </lineage>
</organism>
<keyword evidence="3" id="KW-1185">Reference proteome</keyword>
<evidence type="ECO:0000256" key="1">
    <source>
        <dbReference type="SAM" id="MobiDB-lite"/>
    </source>
</evidence>
<accession>A0A140IDT2</accession>
<sequence length="77" mass="8500">MAKKFPLHPKHPERICWGCDKYCAADALGCGNGSGRTMHPAEMLGDDWYMHGDWGLDLPEDTPDPSRSADPQANSSR</sequence>
<dbReference type="Proteomes" id="UP000036902">
    <property type="component" value="Chromosome"/>
</dbReference>
<dbReference type="Pfam" id="PF11278">
    <property type="entry name" value="DUF3079"/>
    <property type="match status" value="1"/>
</dbReference>
<evidence type="ECO:0000313" key="3">
    <source>
        <dbReference type="Proteomes" id="UP000036902"/>
    </source>
</evidence>
<dbReference type="KEGG" id="thu:AC731_002460"/>
<gene>
    <name evidence="2" type="ORF">AC731_002460</name>
</gene>
<dbReference type="InterPro" id="IPR021430">
    <property type="entry name" value="DUF3079"/>
</dbReference>
<name>A0A140IDT2_9RHOO</name>
<feature type="region of interest" description="Disordered" evidence="1">
    <location>
        <begin position="55"/>
        <end position="77"/>
    </location>
</feature>
<evidence type="ECO:0000313" key="2">
    <source>
        <dbReference type="EMBL" id="AMO35907.1"/>
    </source>
</evidence>
<dbReference type="RefSeq" id="WP_048709023.1">
    <property type="nucleotide sequence ID" value="NZ_CP014646.1"/>
</dbReference>
<dbReference type="AlphaFoldDB" id="A0A140IDT2"/>